<evidence type="ECO:0000256" key="7">
    <source>
        <dbReference type="RuleBase" id="RU003346"/>
    </source>
</evidence>
<dbReference type="GO" id="GO:0016020">
    <property type="term" value="C:membrane"/>
    <property type="evidence" value="ECO:0007669"/>
    <property type="project" value="UniProtKB-SubCell"/>
</dbReference>
<feature type="region of interest" description="Disordered" evidence="8">
    <location>
        <begin position="491"/>
        <end position="510"/>
    </location>
</feature>
<reference evidence="11" key="1">
    <citation type="submission" date="2023-04" db="EMBL/GenBank/DDBJ databases">
        <title>Black Yeasts Isolated from many extreme environments.</title>
        <authorList>
            <person name="Coleine C."/>
            <person name="Stajich J.E."/>
            <person name="Selbmann L."/>
        </authorList>
    </citation>
    <scope>NUCLEOTIDE SEQUENCE</scope>
    <source>
        <strain evidence="11">CCFEE 5312</strain>
    </source>
</reference>
<evidence type="ECO:0000256" key="8">
    <source>
        <dbReference type="SAM" id="MobiDB-lite"/>
    </source>
</evidence>
<evidence type="ECO:0000313" key="12">
    <source>
        <dbReference type="Proteomes" id="UP001271007"/>
    </source>
</evidence>
<dbReference type="Proteomes" id="UP001271007">
    <property type="component" value="Unassembled WGS sequence"/>
</dbReference>
<feature type="transmembrane region" description="Helical" evidence="9">
    <location>
        <begin position="340"/>
        <end position="364"/>
    </location>
</feature>
<evidence type="ECO:0000256" key="2">
    <source>
        <dbReference type="ARBA" id="ARBA00010992"/>
    </source>
</evidence>
<keyword evidence="6 9" id="KW-0472">Membrane</keyword>
<protein>
    <recommendedName>
        <fullName evidence="10">Major facilitator superfamily (MFS) profile domain-containing protein</fullName>
    </recommendedName>
</protein>
<organism evidence="11 12">
    <name type="scientific">Extremus antarcticus</name>
    <dbReference type="NCBI Taxonomy" id="702011"/>
    <lineage>
        <taxon>Eukaryota</taxon>
        <taxon>Fungi</taxon>
        <taxon>Dikarya</taxon>
        <taxon>Ascomycota</taxon>
        <taxon>Pezizomycotina</taxon>
        <taxon>Dothideomycetes</taxon>
        <taxon>Dothideomycetidae</taxon>
        <taxon>Mycosphaerellales</taxon>
        <taxon>Extremaceae</taxon>
        <taxon>Extremus</taxon>
    </lineage>
</organism>
<feature type="transmembrane region" description="Helical" evidence="9">
    <location>
        <begin position="94"/>
        <end position="114"/>
    </location>
</feature>
<dbReference type="InterPro" id="IPR003663">
    <property type="entry name" value="Sugar/inositol_transpt"/>
</dbReference>
<dbReference type="PANTHER" id="PTHR48022">
    <property type="entry name" value="PLASTIDIC GLUCOSE TRANSPORTER 4"/>
    <property type="match status" value="1"/>
</dbReference>
<name>A0AAJ0LXN9_9PEZI</name>
<evidence type="ECO:0000256" key="4">
    <source>
        <dbReference type="ARBA" id="ARBA00022692"/>
    </source>
</evidence>
<feature type="transmembrane region" description="Helical" evidence="9">
    <location>
        <begin position="275"/>
        <end position="300"/>
    </location>
</feature>
<dbReference type="GO" id="GO:0005351">
    <property type="term" value="F:carbohydrate:proton symporter activity"/>
    <property type="evidence" value="ECO:0007669"/>
    <property type="project" value="TreeGrafter"/>
</dbReference>
<accession>A0AAJ0LXN9</accession>
<comment type="similarity">
    <text evidence="2 7">Belongs to the major facilitator superfamily. Sugar transporter (TC 2.A.1.1) family.</text>
</comment>
<dbReference type="PANTHER" id="PTHR48022:SF11">
    <property type="entry name" value="MONOSACCHARIDE TRANSPORTER (HXT8), PUTATIVE (AFU_ORTHOLOGUE AFUA_2G08120)-RELATED"/>
    <property type="match status" value="1"/>
</dbReference>
<keyword evidence="4 9" id="KW-0812">Transmembrane</keyword>
<dbReference type="PRINTS" id="PR00171">
    <property type="entry name" value="SUGRTRNSPORT"/>
</dbReference>
<dbReference type="InterPro" id="IPR005828">
    <property type="entry name" value="MFS_sugar_transport-like"/>
</dbReference>
<feature type="transmembrane region" description="Helical" evidence="9">
    <location>
        <begin position="185"/>
        <end position="206"/>
    </location>
</feature>
<dbReference type="NCBIfam" id="TIGR00879">
    <property type="entry name" value="SP"/>
    <property type="match status" value="1"/>
</dbReference>
<dbReference type="EMBL" id="JAWDJX010000001">
    <property type="protein sequence ID" value="KAK3059205.1"/>
    <property type="molecule type" value="Genomic_DNA"/>
</dbReference>
<evidence type="ECO:0000256" key="1">
    <source>
        <dbReference type="ARBA" id="ARBA00004141"/>
    </source>
</evidence>
<feature type="transmembrane region" description="Helical" evidence="9">
    <location>
        <begin position="60"/>
        <end position="82"/>
    </location>
</feature>
<feature type="compositionally biased region" description="Basic and acidic residues" evidence="8">
    <location>
        <begin position="494"/>
        <end position="510"/>
    </location>
</feature>
<feature type="transmembrane region" description="Helical" evidence="9">
    <location>
        <begin position="12"/>
        <end position="40"/>
    </location>
</feature>
<feature type="transmembrane region" description="Helical" evidence="9">
    <location>
        <begin position="312"/>
        <end position="333"/>
    </location>
</feature>
<comment type="subcellular location">
    <subcellularLocation>
        <location evidence="1">Membrane</location>
        <topology evidence="1">Multi-pass membrane protein</topology>
    </subcellularLocation>
</comment>
<dbReference type="Gene3D" id="1.20.1250.20">
    <property type="entry name" value="MFS general substrate transporter like domains"/>
    <property type="match status" value="1"/>
</dbReference>
<evidence type="ECO:0000256" key="6">
    <source>
        <dbReference type="ARBA" id="ARBA00023136"/>
    </source>
</evidence>
<dbReference type="PROSITE" id="PS00216">
    <property type="entry name" value="SUGAR_TRANSPORT_1"/>
    <property type="match status" value="1"/>
</dbReference>
<comment type="caution">
    <text evidence="11">The sequence shown here is derived from an EMBL/GenBank/DDBJ whole genome shotgun (WGS) entry which is preliminary data.</text>
</comment>
<dbReference type="InterPro" id="IPR050360">
    <property type="entry name" value="MFS_Sugar_Transporters"/>
</dbReference>
<evidence type="ECO:0000256" key="9">
    <source>
        <dbReference type="SAM" id="Phobius"/>
    </source>
</evidence>
<dbReference type="SUPFAM" id="SSF103473">
    <property type="entry name" value="MFS general substrate transporter"/>
    <property type="match status" value="1"/>
</dbReference>
<dbReference type="InterPro" id="IPR036259">
    <property type="entry name" value="MFS_trans_sf"/>
</dbReference>
<evidence type="ECO:0000259" key="10">
    <source>
        <dbReference type="PROSITE" id="PS50850"/>
    </source>
</evidence>
<dbReference type="PROSITE" id="PS00217">
    <property type="entry name" value="SUGAR_TRANSPORT_2"/>
    <property type="match status" value="1"/>
</dbReference>
<keyword evidence="5 9" id="KW-1133">Transmembrane helix</keyword>
<feature type="transmembrane region" description="Helical" evidence="9">
    <location>
        <begin position="412"/>
        <end position="428"/>
    </location>
</feature>
<evidence type="ECO:0000256" key="5">
    <source>
        <dbReference type="ARBA" id="ARBA00022989"/>
    </source>
</evidence>
<keyword evidence="12" id="KW-1185">Reference proteome</keyword>
<gene>
    <name evidence="11" type="ORF">LTR09_000771</name>
</gene>
<feature type="transmembrane region" description="Helical" evidence="9">
    <location>
        <begin position="376"/>
        <end position="400"/>
    </location>
</feature>
<dbReference type="AlphaFoldDB" id="A0AAJ0LXN9"/>
<keyword evidence="3 7" id="KW-0813">Transport</keyword>
<evidence type="ECO:0000313" key="11">
    <source>
        <dbReference type="EMBL" id="KAK3059205.1"/>
    </source>
</evidence>
<feature type="transmembrane region" description="Helical" evidence="9">
    <location>
        <begin position="120"/>
        <end position="141"/>
    </location>
</feature>
<feature type="domain" description="Major facilitator superfamily (MFS) profile" evidence="10">
    <location>
        <begin position="21"/>
        <end position="465"/>
    </location>
</feature>
<evidence type="ECO:0000256" key="3">
    <source>
        <dbReference type="ARBA" id="ARBA00022448"/>
    </source>
</evidence>
<proteinExistence type="inferred from homology"/>
<feature type="transmembrane region" description="Helical" evidence="9">
    <location>
        <begin position="153"/>
        <end position="173"/>
    </location>
</feature>
<sequence>MEAAKNVMMMLIWPAGYNIAIATTVALGSFNYGFGFATFATSIGQPGFYSYFQLDPISSYTNSILGAINALFFFGAIVGALGGGPLADHIGRKWTIQIAAVVAMIGGALAAGSVHIAMLIVVRILQGAGLGALATLTPVYLAECSTAAKRGMLTGLHGFFLVSGYNISSWVGFGCYYSTNLTFGWRGPIAFTCIPALLLTIGCIFVPESPRYLLMRGRSDQAWAVVKRLHHDANDPSDTAAHEEFLSMRAQIEFEQTQPTGYLGILKTPSYRKRAFLSCFVQFAANNTGALVINYYSVIIYGNLGLSGSLSLLLYCIYTLIGALGNLFSLLTVDKTGRRFALLTGFSGCLVALILEIAMLAEFVAVPSPNLAGSRVAVFAIMFFVFFYGLFIDAASFIYSSEIYPTNIRSRGMALSTTTYFLACITYVTPGATAIANIGWHYYLVFVCLTVVSIVVIYFFYPETSKRSLEELAVYFGETVVVDTDLDTQQKAVRGGEKAEHSADHTERTS</sequence>
<dbReference type="PROSITE" id="PS50850">
    <property type="entry name" value="MFS"/>
    <property type="match status" value="1"/>
</dbReference>
<feature type="transmembrane region" description="Helical" evidence="9">
    <location>
        <begin position="440"/>
        <end position="461"/>
    </location>
</feature>
<dbReference type="Pfam" id="PF00083">
    <property type="entry name" value="Sugar_tr"/>
    <property type="match status" value="1"/>
</dbReference>
<dbReference type="InterPro" id="IPR020846">
    <property type="entry name" value="MFS_dom"/>
</dbReference>
<dbReference type="InterPro" id="IPR005829">
    <property type="entry name" value="Sugar_transporter_CS"/>
</dbReference>